<evidence type="ECO:0000313" key="2">
    <source>
        <dbReference type="Proteomes" id="UP000244334"/>
    </source>
</evidence>
<protein>
    <submittedName>
        <fullName evidence="1">Uncharacterized protein</fullName>
    </submittedName>
</protein>
<comment type="caution">
    <text evidence="1">The sequence shown here is derived from an EMBL/GenBank/DDBJ whole genome shotgun (WGS) entry which is preliminary data.</text>
</comment>
<keyword evidence="2" id="KW-1185">Reference proteome</keyword>
<name>A0A328TJQ9_9GAMM</name>
<reference evidence="1" key="1">
    <citation type="submission" date="2018-04" db="EMBL/GenBank/DDBJ databases">
        <title>Genomes of the Obligate Erwinia dacicola and Facultative Enterobacter sp. OLF Endosymbionts of the Olive Fruit fly, Bactrocera oleae.</title>
        <authorList>
            <person name="Estes A.M."/>
            <person name="Hearn D.J."/>
            <person name="Agarwal S."/>
            <person name="Pierson E.A."/>
            <person name="Dunning-Hotopp J.C."/>
        </authorList>
    </citation>
    <scope>NUCLEOTIDE SEQUENCE [LARGE SCALE GENOMIC DNA]</scope>
    <source>
        <strain evidence="1">Oroville</strain>
    </source>
</reference>
<gene>
    <name evidence="1" type="ORF">ACZ87_02475</name>
</gene>
<dbReference type="AlphaFoldDB" id="A0A328TJQ9"/>
<accession>A0A328TJQ9</accession>
<evidence type="ECO:0000313" key="1">
    <source>
        <dbReference type="EMBL" id="RAP70719.1"/>
    </source>
</evidence>
<sequence length="60" mass="7114">MKMPHTAMKLNHFSSISDSVIKYLLLFYSDHLNNKTRKENLKALNKKFRSYIRNQDISSP</sequence>
<proteinExistence type="predicted"/>
<dbReference type="EMBL" id="LJAM02000276">
    <property type="protein sequence ID" value="RAP70719.1"/>
    <property type="molecule type" value="Genomic_DNA"/>
</dbReference>
<dbReference type="Proteomes" id="UP000244334">
    <property type="component" value="Unassembled WGS sequence"/>
</dbReference>
<organism evidence="1 2">
    <name type="scientific">Candidatus Erwinia dacicola</name>
    <dbReference type="NCBI Taxonomy" id="252393"/>
    <lineage>
        <taxon>Bacteria</taxon>
        <taxon>Pseudomonadati</taxon>
        <taxon>Pseudomonadota</taxon>
        <taxon>Gammaproteobacteria</taxon>
        <taxon>Enterobacterales</taxon>
        <taxon>Erwiniaceae</taxon>
        <taxon>Erwinia</taxon>
    </lineage>
</organism>